<evidence type="ECO:0000256" key="9">
    <source>
        <dbReference type="ARBA" id="ARBA00023136"/>
    </source>
</evidence>
<dbReference type="InterPro" id="IPR023395">
    <property type="entry name" value="MCP_dom_sf"/>
</dbReference>
<protein>
    <submittedName>
        <fullName evidence="11">Uncharacterized protein</fullName>
    </submittedName>
</protein>
<keyword evidence="5" id="KW-0677">Repeat</keyword>
<accession>A0A1A9VMZ4</accession>
<dbReference type="Gene3D" id="1.50.40.10">
    <property type="entry name" value="Mitochondrial carrier domain"/>
    <property type="match status" value="2"/>
</dbReference>
<keyword evidence="8" id="KW-0496">Mitochondrion</keyword>
<dbReference type="STRING" id="7395.A0A1A9VMZ4"/>
<evidence type="ECO:0000256" key="7">
    <source>
        <dbReference type="ARBA" id="ARBA00022989"/>
    </source>
</evidence>
<dbReference type="VEuPathDB" id="VectorBase:GAUT042157"/>
<evidence type="ECO:0000313" key="12">
    <source>
        <dbReference type="Proteomes" id="UP000078200"/>
    </source>
</evidence>
<keyword evidence="4 10" id="KW-0812">Transmembrane</keyword>
<dbReference type="EnsemblMetazoa" id="GAUT042157-RA">
    <property type="protein sequence ID" value="GAUT042157-PA"/>
    <property type="gene ID" value="GAUT042157"/>
</dbReference>
<feature type="repeat" description="Solcar" evidence="10">
    <location>
        <begin position="363"/>
        <end position="456"/>
    </location>
</feature>
<keyword evidence="12" id="KW-1185">Reference proteome</keyword>
<evidence type="ECO:0000256" key="3">
    <source>
        <dbReference type="ARBA" id="ARBA00022448"/>
    </source>
</evidence>
<dbReference type="FunFam" id="1.50.40.10:FF:000006">
    <property type="entry name" value="brain mitochondrial carrier protein 1 isoform X1"/>
    <property type="match status" value="1"/>
</dbReference>
<dbReference type="InterPro" id="IPR050567">
    <property type="entry name" value="Mitochondrial_Carrier"/>
</dbReference>
<dbReference type="Pfam" id="PF00153">
    <property type="entry name" value="Mito_carr"/>
    <property type="match status" value="6"/>
</dbReference>
<evidence type="ECO:0000256" key="6">
    <source>
        <dbReference type="ARBA" id="ARBA00022792"/>
    </source>
</evidence>
<evidence type="ECO:0000256" key="2">
    <source>
        <dbReference type="ARBA" id="ARBA00006375"/>
    </source>
</evidence>
<keyword evidence="6" id="KW-0999">Mitochondrion inner membrane</keyword>
<feature type="repeat" description="Solcar" evidence="10">
    <location>
        <begin position="175"/>
        <end position="261"/>
    </location>
</feature>
<feature type="repeat" description="Solcar" evidence="10">
    <location>
        <begin position="471"/>
        <end position="557"/>
    </location>
</feature>
<feature type="repeat" description="Solcar" evidence="10">
    <location>
        <begin position="268"/>
        <end position="360"/>
    </location>
</feature>
<dbReference type="GO" id="GO:0005743">
    <property type="term" value="C:mitochondrial inner membrane"/>
    <property type="evidence" value="ECO:0007669"/>
    <property type="project" value="UniProtKB-SubCell"/>
</dbReference>
<dbReference type="SUPFAM" id="SSF103506">
    <property type="entry name" value="Mitochondrial carrier"/>
    <property type="match status" value="2"/>
</dbReference>
<reference evidence="11" key="1">
    <citation type="submission" date="2020-05" db="UniProtKB">
        <authorList>
            <consortium name="EnsemblMetazoa"/>
        </authorList>
    </citation>
    <scope>IDENTIFICATION</scope>
    <source>
        <strain evidence="11">TTRI</strain>
    </source>
</reference>
<comment type="similarity">
    <text evidence="2">Belongs to the mitochondrial carrier (TC 2.A.29) family.</text>
</comment>
<evidence type="ECO:0000256" key="1">
    <source>
        <dbReference type="ARBA" id="ARBA00004448"/>
    </source>
</evidence>
<keyword evidence="7" id="KW-1133">Transmembrane helix</keyword>
<dbReference type="GO" id="GO:0022857">
    <property type="term" value="F:transmembrane transporter activity"/>
    <property type="evidence" value="ECO:0007669"/>
    <property type="project" value="TreeGrafter"/>
</dbReference>
<dbReference type="PROSITE" id="PS50920">
    <property type="entry name" value="SOLCAR"/>
    <property type="match status" value="6"/>
</dbReference>
<dbReference type="AlphaFoldDB" id="A0A1A9VMZ4"/>
<dbReference type="InterPro" id="IPR002067">
    <property type="entry name" value="MCP"/>
</dbReference>
<sequence length="672" mass="75181">MVIEGHSSVVKLYGKSGCDFGNDIIRLVFYYLSHFLKTDSFGCKYSHIIATSFQALKIEMKENPAKKRDIRPFIYGGLASITAEFGTFPIDTTKTRLQIQGQKIDQTFAKLRYNGMTDAFIKITKEEGLNALYSGIWPAVLRQALYGTIKFGTYYSLKSFANDYGLLIDPKTGSERIWSNILCAASAGAISSAIANPTDVLKVRMQVHGKGNQQKSLWSCFHEIYKYEGIHGLWRGVGPTAQRAIAIASVELPVYDFCKSQLMCYFGDHVANHFVSSSIASLGSAIASTPIDVIRTRLMNQRRMTIVNGMATATTQKIYTGSLDCVVQTVRNEGILALYKGFIPTWVLLFINLYINMKETLKERDIRIFAYGGIASILAEFGTFPIDTTKTRLQIQGQKMDKKFSQLRYGGMIDAFFKIARDEGVTALYSGVWPAVLRQAVYGTIKYGTYYSLKSFAREGGLLVDPKTGSERVWCTVVCAATAGVISSALANPTDVLKVRMQVSGKGSRQKSLWKCFYEIYKFEGVKGLWRGVVPTTQRAIIITSVDLPVYDFCKSRLLNIFGDQPITHCMYVNALEISQERTFSSISSLSAAIASTPMDVVRTRLMNQKHLLALNDTNVAQNIYRGSFHCAIETIRHEGLMALYKGFIPAWMRMGPWNAIFFVTFEQMKKL</sequence>
<feature type="repeat" description="Solcar" evidence="10">
    <location>
        <begin position="67"/>
        <end position="160"/>
    </location>
</feature>
<feature type="repeat" description="Solcar" evidence="10">
    <location>
        <begin position="576"/>
        <end position="672"/>
    </location>
</feature>
<keyword evidence="3" id="KW-0813">Transport</keyword>
<dbReference type="InterPro" id="IPR018108">
    <property type="entry name" value="MCP_transmembrane"/>
</dbReference>
<keyword evidence="9 10" id="KW-0472">Membrane</keyword>
<evidence type="ECO:0000256" key="5">
    <source>
        <dbReference type="ARBA" id="ARBA00022737"/>
    </source>
</evidence>
<comment type="subcellular location">
    <subcellularLocation>
        <location evidence="1">Mitochondrion inner membrane</location>
        <topology evidence="1">Multi-pass membrane protein</topology>
    </subcellularLocation>
</comment>
<dbReference type="PANTHER" id="PTHR45624">
    <property type="entry name" value="MITOCHONDRIAL BASIC AMINO ACIDS TRANSPORTER-RELATED"/>
    <property type="match status" value="1"/>
</dbReference>
<dbReference type="Proteomes" id="UP000078200">
    <property type="component" value="Unassembled WGS sequence"/>
</dbReference>
<evidence type="ECO:0000256" key="8">
    <source>
        <dbReference type="ARBA" id="ARBA00023128"/>
    </source>
</evidence>
<evidence type="ECO:0000313" key="11">
    <source>
        <dbReference type="EnsemblMetazoa" id="GAUT042157-PA"/>
    </source>
</evidence>
<dbReference type="PANTHER" id="PTHR45624:SF10">
    <property type="entry name" value="SLC (SOLUTE CARRIER) HOMOLOG"/>
    <property type="match status" value="1"/>
</dbReference>
<dbReference type="PRINTS" id="PR00926">
    <property type="entry name" value="MITOCARRIER"/>
</dbReference>
<evidence type="ECO:0000256" key="10">
    <source>
        <dbReference type="PROSITE-ProRule" id="PRU00282"/>
    </source>
</evidence>
<organism evidence="11 12">
    <name type="scientific">Glossina austeni</name>
    <name type="common">Savannah tsetse fly</name>
    <dbReference type="NCBI Taxonomy" id="7395"/>
    <lineage>
        <taxon>Eukaryota</taxon>
        <taxon>Metazoa</taxon>
        <taxon>Ecdysozoa</taxon>
        <taxon>Arthropoda</taxon>
        <taxon>Hexapoda</taxon>
        <taxon>Insecta</taxon>
        <taxon>Pterygota</taxon>
        <taxon>Neoptera</taxon>
        <taxon>Endopterygota</taxon>
        <taxon>Diptera</taxon>
        <taxon>Brachycera</taxon>
        <taxon>Muscomorpha</taxon>
        <taxon>Hippoboscoidea</taxon>
        <taxon>Glossinidae</taxon>
        <taxon>Glossina</taxon>
    </lineage>
</organism>
<name>A0A1A9VMZ4_GLOAU</name>
<evidence type="ECO:0000256" key="4">
    <source>
        <dbReference type="ARBA" id="ARBA00022692"/>
    </source>
</evidence>
<proteinExistence type="inferred from homology"/>